<evidence type="ECO:0000313" key="18">
    <source>
        <dbReference type="EMBL" id="CBJ49021.1"/>
    </source>
</evidence>
<dbReference type="GO" id="GO:0006272">
    <property type="term" value="P:leading strand elongation"/>
    <property type="evidence" value="ECO:0007669"/>
    <property type="project" value="TreeGrafter"/>
</dbReference>
<dbReference type="Gene3D" id="1.10.3200.20">
    <property type="entry name" value="DNA Polymerase alpha, zinc finger"/>
    <property type="match status" value="1"/>
</dbReference>
<feature type="compositionally biased region" description="Low complexity" evidence="13">
    <location>
        <begin position="198"/>
        <end position="214"/>
    </location>
</feature>
<dbReference type="InterPro" id="IPR038256">
    <property type="entry name" value="Pol_alpha_znc_sf"/>
</dbReference>
<evidence type="ECO:0000259" key="16">
    <source>
        <dbReference type="Pfam" id="PF08996"/>
    </source>
</evidence>
<evidence type="ECO:0000256" key="1">
    <source>
        <dbReference type="ARBA" id="ARBA00004123"/>
    </source>
</evidence>
<evidence type="ECO:0000256" key="10">
    <source>
        <dbReference type="ARBA" id="ARBA00023125"/>
    </source>
</evidence>
<dbReference type="SUPFAM" id="SSF53098">
    <property type="entry name" value="Ribonuclease H-like"/>
    <property type="match status" value="1"/>
</dbReference>
<comment type="catalytic activity">
    <reaction evidence="12">
        <text>DNA(n) + a 2'-deoxyribonucleoside 5'-triphosphate = DNA(n+1) + diphosphate</text>
        <dbReference type="Rhea" id="RHEA:22508"/>
        <dbReference type="Rhea" id="RHEA-COMP:17339"/>
        <dbReference type="Rhea" id="RHEA-COMP:17340"/>
        <dbReference type="ChEBI" id="CHEBI:33019"/>
        <dbReference type="ChEBI" id="CHEBI:61560"/>
        <dbReference type="ChEBI" id="CHEBI:173112"/>
        <dbReference type="EC" id="2.7.7.7"/>
    </reaction>
</comment>
<accession>D7FI10</accession>
<dbReference type="GO" id="GO:0005658">
    <property type="term" value="C:alpha DNA polymerase:primase complex"/>
    <property type="evidence" value="ECO:0007669"/>
    <property type="project" value="UniProtKB-ARBA"/>
</dbReference>
<evidence type="ECO:0000256" key="9">
    <source>
        <dbReference type="ARBA" id="ARBA00022932"/>
    </source>
</evidence>
<dbReference type="SMART" id="SM00486">
    <property type="entry name" value="POLBc"/>
    <property type="match status" value="1"/>
</dbReference>
<keyword evidence="3 12" id="KW-0808">Transferase</keyword>
<keyword evidence="4 12" id="KW-0548">Nucleotidyltransferase</keyword>
<dbReference type="GO" id="GO:0033554">
    <property type="term" value="P:cellular response to stress"/>
    <property type="evidence" value="ECO:0007669"/>
    <property type="project" value="UniProtKB-ARBA"/>
</dbReference>
<evidence type="ECO:0000256" key="13">
    <source>
        <dbReference type="SAM" id="MobiDB-lite"/>
    </source>
</evidence>
<dbReference type="InterPro" id="IPR036397">
    <property type="entry name" value="RNaseH_sf"/>
</dbReference>
<evidence type="ECO:0000256" key="3">
    <source>
        <dbReference type="ARBA" id="ARBA00022679"/>
    </source>
</evidence>
<dbReference type="Gene3D" id="3.90.1600.10">
    <property type="entry name" value="Palm domain of DNA polymerase"/>
    <property type="match status" value="2"/>
</dbReference>
<dbReference type="InterPro" id="IPR042087">
    <property type="entry name" value="DNA_pol_B_thumb"/>
</dbReference>
<sequence length="1612" mass="172172">MSGTEERRTSARQRRVRPTAHSSALESLRAARDGLESRTEQHEDDDDEVYDEVTEEEYQELVRKRQQADDFVVDDDGLGYADDGEEFIEKADGSEGAAGRGDKGGGRKGVNGKIKADSLRRKARKLNQLGDEASQAGGGIKKFLRTGGGSTVGPSALSRNSSAAPGGRRGGGAGAGGGLNLDDMLSDLTSNPIADLAPGNGNSSSGGPSSSSSSAMPLSRRKRGLVTPQSARSRRSYGSTASRGSSAGGGGSDSRRPPVPSAWTVRDYEDDPGASGDGGDDVGGFEHFDGEEDAGDGDAAMEDASDSIIAAAAENEAGDTASDGAAAAAAAGGDEKKELAAVVSPEPPATATAAAAPAAAASAKPRSRFARMKETNDIAVTAAAEAALRPKTVEEKPAAAAAAVRKDGEGKGSYMPSLEFQGPQYSLSEAPSTPAGSVASASSWLQKDETGEFMRMFWLDATEQNGTIYLIGKVAVPSPSSGSASASPQGDSGAAGTTFLSACVAVHSIEREVLVLPRLVEKDGEYSDGDEDAGGGGGSAKRADIGAVYQEMASVLVPRVIKRNAKGEQFRCKPVMRKYAFGDLSVPREETQYLKIKYPAGYPALPEDVCESGGKTFQAIFGARTPLIESFLIKRKLMGPCWITVRNPKVNNAPVSWCKVEVAAQSPKSITRLLAEEVAAPAAAAATSGDAASPSSASKPTANTSAGKLPPPPPVVTMSLSMKTVVSPRTHTHEVVALSALVHREVRLDGASDESGKKMGAWLGIRPLGQSAGEEYPKVFPHDIKHQVKAAEANARRAGRGSGVPIQTMPNERALLSLFFQKLQQEDPDVLVAHNLMGFDFDILLSRAVHLKLATWSKIGRLRRNTPPRVYSSSHGMKGAGGSYNANVAAGRLLCDTYLSAKEFLRETTYSYGSNKEGGGGGKKKKNAPKGDGGGGEDGDDAKPANSGGGARRKKAAYAGGLVLEPKKGLYDEYILLLDFNSLYPSLIQEYNLCFTTMNWAACDMSTPAQGGEDDMDEDDGAAASAGPKLPDLPAEGMDIGVLPRVIRTLVERRSVVKKMLKKEKDPSRKQELDIRQKALKLTANSMYGCLGFSFSRFYAKPIAALVTAQGRESLQRTVDLSENQLGLEVIYGDTDSVMINTHSTDLKQVKDIGNQVKREVNKLYKSLELDLDGVFKSMLLLKKKKYAALVVVEHPDGSITYDKEMKGLDLVRREWCTLSKDTGKFVLDRVLSGEARETVVTGIHDHLEALAASMRAGEVEVPRYVITKGLNKAPHEYPDAKSQPHVQVALAMMKAGKSVNVGHHIPYVMCKIEGATSPAERARHPDDVLRSGGKLEVDVEWYLNQQIVPPVSRLCEPIEGTSMAVLAEKMGLDASKFTSHANAAGGDDGDDWAFTPTSKLPDAERFRGVEPLKMTCRACHEQAEFQGVFSWDRKKAVNGPADLRPGLMCPNSACGAYYWGAGSEAACVSTLYQRLTLAVRRHLKVYYQTHLRCDDSSCGLLTRSTGVMGVACPAKGCQGRLVQEYPDKTLYDQLKYFETLFDVDRAQTKVSELFNFKETDLPVSPEHRQILSLVGRRIQDDVQSSGYNWIRPSLWSSVFTSHALPPAIKSS</sequence>
<feature type="compositionally biased region" description="Basic and acidic residues" evidence="13">
    <location>
        <begin position="29"/>
        <end position="41"/>
    </location>
</feature>
<keyword evidence="8" id="KW-0862">Zinc</keyword>
<gene>
    <name evidence="18" type="ORF">Esi_0115_0081</name>
</gene>
<dbReference type="InterPro" id="IPR043502">
    <property type="entry name" value="DNA/RNA_pol_sf"/>
</dbReference>
<feature type="domain" description="DNA-directed DNA polymerase family B multifunctional" evidence="14">
    <location>
        <begin position="953"/>
        <end position="1359"/>
    </location>
</feature>
<dbReference type="GO" id="GO:0000166">
    <property type="term" value="F:nucleotide binding"/>
    <property type="evidence" value="ECO:0007669"/>
    <property type="project" value="InterPro"/>
</dbReference>
<feature type="domain" description="Zinc finger DNA-directed DNA polymerase family B alpha" evidence="16">
    <location>
        <begin position="1399"/>
        <end position="1594"/>
    </location>
</feature>
<dbReference type="InterPro" id="IPR017964">
    <property type="entry name" value="DNA-dir_DNA_pol_B_CS"/>
</dbReference>
<dbReference type="InterPro" id="IPR015088">
    <property type="entry name" value="Znf_DNA-dir_DNA_pol_B_alpha"/>
</dbReference>
<evidence type="ECO:0000256" key="11">
    <source>
        <dbReference type="ARBA" id="ARBA00023242"/>
    </source>
</evidence>
<dbReference type="Gene3D" id="3.30.420.10">
    <property type="entry name" value="Ribonuclease H-like superfamily/Ribonuclease H"/>
    <property type="match status" value="1"/>
</dbReference>
<feature type="region of interest" description="Disordered" evidence="13">
    <location>
        <begin position="686"/>
        <end position="715"/>
    </location>
</feature>
<dbReference type="InterPro" id="IPR045846">
    <property type="entry name" value="POLBc_alpha"/>
</dbReference>
<dbReference type="FunFam" id="1.10.287.690:FF:000003">
    <property type="entry name" value="DNA polymerase"/>
    <property type="match status" value="1"/>
</dbReference>
<dbReference type="Gene3D" id="2.40.50.730">
    <property type="match status" value="1"/>
</dbReference>
<evidence type="ECO:0000256" key="6">
    <source>
        <dbReference type="ARBA" id="ARBA00022723"/>
    </source>
</evidence>
<dbReference type="OrthoDB" id="6755010at2759"/>
<organism evidence="18 19">
    <name type="scientific">Ectocarpus siliculosus</name>
    <name type="common">Brown alga</name>
    <name type="synonym">Conferva siliculosa</name>
    <dbReference type="NCBI Taxonomy" id="2880"/>
    <lineage>
        <taxon>Eukaryota</taxon>
        <taxon>Sar</taxon>
        <taxon>Stramenopiles</taxon>
        <taxon>Ochrophyta</taxon>
        <taxon>PX clade</taxon>
        <taxon>Phaeophyceae</taxon>
        <taxon>Ectocarpales</taxon>
        <taxon>Ectocarpaceae</taxon>
        <taxon>Ectocarpus</taxon>
    </lineage>
</organism>
<dbReference type="GO" id="GO:0003697">
    <property type="term" value="F:single-stranded DNA binding"/>
    <property type="evidence" value="ECO:0007669"/>
    <property type="project" value="TreeGrafter"/>
</dbReference>
<dbReference type="Gene3D" id="3.30.70.2820">
    <property type="match status" value="1"/>
</dbReference>
<feature type="compositionally biased region" description="Acidic residues" evidence="13">
    <location>
        <begin position="1012"/>
        <end position="1021"/>
    </location>
</feature>
<feature type="compositionally biased region" description="Gly residues" evidence="13">
    <location>
        <begin position="136"/>
        <end position="151"/>
    </location>
</feature>
<dbReference type="CDD" id="cd05776">
    <property type="entry name" value="DNA_polB_alpha_exo"/>
    <property type="match status" value="1"/>
</dbReference>
<dbReference type="GO" id="GO:1902975">
    <property type="term" value="P:mitotic DNA replication initiation"/>
    <property type="evidence" value="ECO:0007669"/>
    <property type="project" value="InterPro"/>
</dbReference>
<feature type="region of interest" description="Disordered" evidence="13">
    <location>
        <begin position="1009"/>
        <end position="1030"/>
    </location>
</feature>
<dbReference type="Pfam" id="PF12254">
    <property type="entry name" value="DNA_pol_alpha_N"/>
    <property type="match status" value="1"/>
</dbReference>
<dbReference type="GO" id="GO:0006273">
    <property type="term" value="P:lagging strand elongation"/>
    <property type="evidence" value="ECO:0007669"/>
    <property type="project" value="TreeGrafter"/>
</dbReference>
<feature type="domain" description="DNA-directed DNA polymerase family B exonuclease" evidence="15">
    <location>
        <begin position="619"/>
        <end position="910"/>
    </location>
</feature>
<feature type="compositionally biased region" description="Low complexity" evidence="13">
    <location>
        <begin position="340"/>
        <end position="363"/>
    </location>
</feature>
<dbReference type="SUPFAM" id="SSF56672">
    <property type="entry name" value="DNA/RNA polymerases"/>
    <property type="match status" value="1"/>
</dbReference>
<dbReference type="PRINTS" id="PR00106">
    <property type="entry name" value="DNAPOLB"/>
</dbReference>
<dbReference type="GO" id="GO:0003682">
    <property type="term" value="F:chromatin binding"/>
    <property type="evidence" value="ECO:0007669"/>
    <property type="project" value="TreeGrafter"/>
</dbReference>
<dbReference type="OMA" id="MTKMNVG"/>
<keyword evidence="11" id="KW-0539">Nucleus</keyword>
<dbReference type="InterPro" id="IPR023211">
    <property type="entry name" value="DNA_pol_palm_dom_sf"/>
</dbReference>
<dbReference type="PANTHER" id="PTHR45861:SF1">
    <property type="entry name" value="DNA POLYMERASE ALPHA CATALYTIC SUBUNIT"/>
    <property type="match status" value="1"/>
</dbReference>
<dbReference type="Gene3D" id="1.10.132.60">
    <property type="entry name" value="DNA polymerase family B, C-terminal domain"/>
    <property type="match status" value="1"/>
</dbReference>
<evidence type="ECO:0000256" key="12">
    <source>
        <dbReference type="RuleBase" id="RU000442"/>
    </source>
</evidence>
<dbReference type="PANTHER" id="PTHR45861">
    <property type="entry name" value="DNA POLYMERASE ALPHA CATALYTIC SUBUNIT"/>
    <property type="match status" value="1"/>
</dbReference>
<dbReference type="NCBIfam" id="TIGR00592">
    <property type="entry name" value="pol2"/>
    <property type="match status" value="1"/>
</dbReference>
<feature type="compositionally biased region" description="Gly residues" evidence="13">
    <location>
        <begin position="167"/>
        <end position="179"/>
    </location>
</feature>
<evidence type="ECO:0000259" key="17">
    <source>
        <dbReference type="Pfam" id="PF12254"/>
    </source>
</evidence>
<dbReference type="FunFam" id="1.10.132.60:FF:000004">
    <property type="entry name" value="DNA polymerase"/>
    <property type="match status" value="1"/>
</dbReference>
<keyword evidence="9 12" id="KW-0239">DNA-directed DNA polymerase</keyword>
<dbReference type="Proteomes" id="UP000002630">
    <property type="component" value="Linkage Group LG26"/>
</dbReference>
<evidence type="ECO:0000313" key="19">
    <source>
        <dbReference type="Proteomes" id="UP000002630"/>
    </source>
</evidence>
<dbReference type="EC" id="2.7.7.7" evidence="12"/>
<dbReference type="EMBL" id="FN647841">
    <property type="protein sequence ID" value="CBJ49021.1"/>
    <property type="molecule type" value="Genomic_DNA"/>
</dbReference>
<keyword evidence="10 12" id="KW-0238">DNA-binding</keyword>
<evidence type="ECO:0000256" key="2">
    <source>
        <dbReference type="ARBA" id="ARBA00005755"/>
    </source>
</evidence>
<feature type="compositionally biased region" description="Acidic residues" evidence="13">
    <location>
        <begin position="289"/>
        <end position="305"/>
    </location>
</feature>
<feature type="region of interest" description="Disordered" evidence="13">
    <location>
        <begin position="914"/>
        <end position="952"/>
    </location>
</feature>
<feature type="compositionally biased region" description="Acidic residues" evidence="13">
    <location>
        <begin position="71"/>
        <end position="86"/>
    </location>
</feature>
<comment type="subcellular location">
    <subcellularLocation>
        <location evidence="1">Nucleus</location>
    </subcellularLocation>
</comment>
<dbReference type="InterPro" id="IPR006133">
    <property type="entry name" value="DNA-dir_DNA_pol_B_exonuc"/>
</dbReference>
<proteinExistence type="inferred from homology"/>
<keyword evidence="19" id="KW-1185">Reference proteome</keyword>
<keyword evidence="7" id="KW-0863">Zinc-finger</keyword>
<evidence type="ECO:0000256" key="8">
    <source>
        <dbReference type="ARBA" id="ARBA00022833"/>
    </source>
</evidence>
<dbReference type="InterPro" id="IPR012337">
    <property type="entry name" value="RNaseH-like_sf"/>
</dbReference>
<dbReference type="Pfam" id="PF08996">
    <property type="entry name" value="zf-DNA_Pol"/>
    <property type="match status" value="1"/>
</dbReference>
<feature type="compositionally biased region" description="Acidic residues" evidence="13">
    <location>
        <begin position="42"/>
        <end position="59"/>
    </location>
</feature>
<evidence type="ECO:0000259" key="14">
    <source>
        <dbReference type="Pfam" id="PF00136"/>
    </source>
</evidence>
<dbReference type="GO" id="GO:0003688">
    <property type="term" value="F:DNA replication origin binding"/>
    <property type="evidence" value="ECO:0007669"/>
    <property type="project" value="TreeGrafter"/>
</dbReference>
<name>D7FI10_ECTSI</name>
<dbReference type="InParanoid" id="D7FI10"/>
<feature type="domain" description="DNA polymerase alpha catalytic subunit N-terminal" evidence="17">
    <location>
        <begin position="25"/>
        <end position="88"/>
    </location>
</feature>
<dbReference type="EMBL" id="FN649751">
    <property type="protein sequence ID" value="CBJ49021.1"/>
    <property type="molecule type" value="Genomic_DNA"/>
</dbReference>
<feature type="compositionally biased region" description="Low complexity" evidence="13">
    <location>
        <begin position="306"/>
        <end position="332"/>
    </location>
</feature>
<dbReference type="Pfam" id="PF03104">
    <property type="entry name" value="DNA_pol_B_exo1"/>
    <property type="match status" value="1"/>
</dbReference>
<keyword evidence="6" id="KW-0479">Metal-binding</keyword>
<dbReference type="CDD" id="cd05532">
    <property type="entry name" value="POLBc_alpha"/>
    <property type="match status" value="1"/>
</dbReference>
<protein>
    <recommendedName>
        <fullName evidence="12">DNA polymerase</fullName>
        <ecNumber evidence="12">2.7.7.7</ecNumber>
    </recommendedName>
</protein>
<evidence type="ECO:0000256" key="5">
    <source>
        <dbReference type="ARBA" id="ARBA00022705"/>
    </source>
</evidence>
<dbReference type="GO" id="GO:0008270">
    <property type="term" value="F:zinc ion binding"/>
    <property type="evidence" value="ECO:0007669"/>
    <property type="project" value="UniProtKB-KW"/>
</dbReference>
<dbReference type="InterPro" id="IPR024647">
    <property type="entry name" value="DNA_pol_a_cat_su_N"/>
</dbReference>
<dbReference type="STRING" id="2880.D7FI10"/>
<dbReference type="Pfam" id="PF00136">
    <property type="entry name" value="DNA_pol_B"/>
    <property type="match status" value="1"/>
</dbReference>
<feature type="region of interest" description="Disordered" evidence="13">
    <location>
        <begin position="1"/>
        <end position="368"/>
    </location>
</feature>
<dbReference type="InterPro" id="IPR006134">
    <property type="entry name" value="DNA-dir_DNA_pol_B_multi_dom"/>
</dbReference>
<feature type="compositionally biased region" description="Low complexity" evidence="13">
    <location>
        <begin position="236"/>
        <end position="245"/>
    </location>
</feature>
<dbReference type="InterPro" id="IPR006172">
    <property type="entry name" value="DNA-dir_DNA_pol_B"/>
</dbReference>
<evidence type="ECO:0000256" key="7">
    <source>
        <dbReference type="ARBA" id="ARBA00022771"/>
    </source>
</evidence>
<feature type="compositionally biased region" description="Low complexity" evidence="13">
    <location>
        <begin position="686"/>
        <end position="706"/>
    </location>
</feature>
<dbReference type="GO" id="GO:0003887">
    <property type="term" value="F:DNA-directed DNA polymerase activity"/>
    <property type="evidence" value="ECO:0007669"/>
    <property type="project" value="UniProtKB-KW"/>
</dbReference>
<comment type="similarity">
    <text evidence="2 12">Belongs to the DNA polymerase type-B family.</text>
</comment>
<keyword evidence="5 12" id="KW-0235">DNA replication</keyword>
<dbReference type="PROSITE" id="PS00116">
    <property type="entry name" value="DNA_POLYMERASE_B"/>
    <property type="match status" value="1"/>
</dbReference>
<evidence type="ECO:0000256" key="4">
    <source>
        <dbReference type="ARBA" id="ARBA00022695"/>
    </source>
</evidence>
<evidence type="ECO:0000259" key="15">
    <source>
        <dbReference type="Pfam" id="PF03104"/>
    </source>
</evidence>
<reference evidence="18 19" key="1">
    <citation type="journal article" date="2010" name="Nature">
        <title>The Ectocarpus genome and the independent evolution of multicellularity in brown algae.</title>
        <authorList>
            <person name="Cock J.M."/>
            <person name="Sterck L."/>
            <person name="Rouze P."/>
            <person name="Scornet D."/>
            <person name="Allen A.E."/>
            <person name="Amoutzias G."/>
            <person name="Anthouard V."/>
            <person name="Artiguenave F."/>
            <person name="Aury J.M."/>
            <person name="Badger J.H."/>
            <person name="Beszteri B."/>
            <person name="Billiau K."/>
            <person name="Bonnet E."/>
            <person name="Bothwell J.H."/>
            <person name="Bowler C."/>
            <person name="Boyen C."/>
            <person name="Brownlee C."/>
            <person name="Carrano C.J."/>
            <person name="Charrier B."/>
            <person name="Cho G.Y."/>
            <person name="Coelho S.M."/>
            <person name="Collen J."/>
            <person name="Corre E."/>
            <person name="Da Silva C."/>
            <person name="Delage L."/>
            <person name="Delaroque N."/>
            <person name="Dittami S.M."/>
            <person name="Doulbeau S."/>
            <person name="Elias M."/>
            <person name="Farnham G."/>
            <person name="Gachon C.M."/>
            <person name="Gschloessl B."/>
            <person name="Heesch S."/>
            <person name="Jabbari K."/>
            <person name="Jubin C."/>
            <person name="Kawai H."/>
            <person name="Kimura K."/>
            <person name="Kloareg B."/>
            <person name="Kupper F.C."/>
            <person name="Lang D."/>
            <person name="Le Bail A."/>
            <person name="Leblanc C."/>
            <person name="Lerouge P."/>
            <person name="Lohr M."/>
            <person name="Lopez P.J."/>
            <person name="Martens C."/>
            <person name="Maumus F."/>
            <person name="Michel G."/>
            <person name="Miranda-Saavedra D."/>
            <person name="Morales J."/>
            <person name="Moreau H."/>
            <person name="Motomura T."/>
            <person name="Nagasato C."/>
            <person name="Napoli C.A."/>
            <person name="Nelson D.R."/>
            <person name="Nyvall-Collen P."/>
            <person name="Peters A.F."/>
            <person name="Pommier C."/>
            <person name="Potin P."/>
            <person name="Poulain J."/>
            <person name="Quesneville H."/>
            <person name="Read B."/>
            <person name="Rensing S.A."/>
            <person name="Ritter A."/>
            <person name="Rousvoal S."/>
            <person name="Samanta M."/>
            <person name="Samson G."/>
            <person name="Schroeder D.C."/>
            <person name="Segurens B."/>
            <person name="Strittmatter M."/>
            <person name="Tonon T."/>
            <person name="Tregear J.W."/>
            <person name="Valentin K."/>
            <person name="von Dassow P."/>
            <person name="Yamagishi T."/>
            <person name="Van de Peer Y."/>
            <person name="Wincker P."/>
        </authorList>
    </citation>
    <scope>NUCLEOTIDE SEQUENCE [LARGE SCALE GENOMIC DNA]</scope>
    <source>
        <strain evidence="19">Ec32 / CCAP1310/4</strain>
    </source>
</reference>
<dbReference type="eggNOG" id="KOG0970">
    <property type="taxonomic scope" value="Eukaryota"/>
</dbReference>